<proteinExistence type="inferred from homology"/>
<comment type="similarity">
    <text evidence="1">Belongs to the N-acetylmuramoyl-L-alanine amidase 2 family.</text>
</comment>
<feature type="domain" description="Peptidoglycan recognition protein family" evidence="4">
    <location>
        <begin position="3"/>
        <end position="146"/>
    </location>
</feature>
<dbReference type="SMART" id="SM00644">
    <property type="entry name" value="Ami_2"/>
    <property type="match status" value="1"/>
</dbReference>
<dbReference type="AlphaFoldDB" id="N0D3E0"/>
<gene>
    <name evidence="5" type="ORF">SFUL_5505</name>
</gene>
<dbReference type="InterPro" id="IPR036366">
    <property type="entry name" value="PGBDSf"/>
</dbReference>
<sequence>MSVKIVSRATWGAKPWDNNPKSKGPATVPLSARTEFFVHYDGAHHVGRTGYAVPRAIEAQHLAQGWSGVGYHFVVDQAGTIYEGRGWDRQGAHCPGHNVSGIGVQIAVGGDQKPSEAALAACRALYDEACKRAGRALIKRGHRDGIATLCPGDTLYAWVKAGMPAPGGGTAPGTPPKPKPKPYAPPKFPSGLAPGRKTPSAKPLQRVLKAAGFMSKGIPEADSYGPATQAAVARFHQAHPVYRAVGKHYDPAIGPRGWAALHTIANRKK</sequence>
<evidence type="ECO:0000313" key="5">
    <source>
        <dbReference type="EMBL" id="AGK80393.1"/>
    </source>
</evidence>
<dbReference type="HOGENOM" id="CLU_047276_2_0_11"/>
<dbReference type="Pfam" id="PF01510">
    <property type="entry name" value="Amidase_2"/>
    <property type="match status" value="1"/>
</dbReference>
<dbReference type="GO" id="GO:0008270">
    <property type="term" value="F:zinc ion binding"/>
    <property type="evidence" value="ECO:0007669"/>
    <property type="project" value="InterPro"/>
</dbReference>
<dbReference type="GO" id="GO:0008745">
    <property type="term" value="F:N-acetylmuramoyl-L-alanine amidase activity"/>
    <property type="evidence" value="ECO:0007669"/>
    <property type="project" value="InterPro"/>
</dbReference>
<dbReference type="SUPFAM" id="SSF47090">
    <property type="entry name" value="PGBD-like"/>
    <property type="match status" value="1"/>
</dbReference>
<dbReference type="Gene3D" id="1.10.101.10">
    <property type="entry name" value="PGBD-like superfamily/PGBD"/>
    <property type="match status" value="1"/>
</dbReference>
<evidence type="ECO:0000313" key="6">
    <source>
        <dbReference type="Proteomes" id="UP000013304"/>
    </source>
</evidence>
<feature type="compositionally biased region" description="Pro residues" evidence="2">
    <location>
        <begin position="173"/>
        <end position="188"/>
    </location>
</feature>
<name>N0D3E0_STRMI</name>
<dbReference type="PATRIC" id="fig|1303692.3.peg.5531"/>
<dbReference type="EMBL" id="CP005080">
    <property type="protein sequence ID" value="AGK80393.1"/>
    <property type="molecule type" value="Genomic_DNA"/>
</dbReference>
<dbReference type="Proteomes" id="UP000013304">
    <property type="component" value="Chromosome"/>
</dbReference>
<organism evidence="5 6">
    <name type="scientific">Streptomyces microflavus DSM 40593</name>
    <dbReference type="NCBI Taxonomy" id="1303692"/>
    <lineage>
        <taxon>Bacteria</taxon>
        <taxon>Bacillati</taxon>
        <taxon>Actinomycetota</taxon>
        <taxon>Actinomycetes</taxon>
        <taxon>Kitasatosporales</taxon>
        <taxon>Streptomycetaceae</taxon>
        <taxon>Streptomyces</taxon>
    </lineage>
</organism>
<dbReference type="eggNOG" id="COG3409">
    <property type="taxonomic scope" value="Bacteria"/>
</dbReference>
<accession>N0D3E0</accession>
<dbReference type="InterPro" id="IPR036365">
    <property type="entry name" value="PGBD-like_sf"/>
</dbReference>
<dbReference type="SUPFAM" id="SSF55846">
    <property type="entry name" value="N-acetylmuramoyl-L-alanine amidase-like"/>
    <property type="match status" value="1"/>
</dbReference>
<evidence type="ECO:0000256" key="2">
    <source>
        <dbReference type="SAM" id="MobiDB-lite"/>
    </source>
</evidence>
<dbReference type="InterPro" id="IPR036505">
    <property type="entry name" value="Amidase/PGRP_sf"/>
</dbReference>
<dbReference type="CDD" id="cd06583">
    <property type="entry name" value="PGRP"/>
    <property type="match status" value="1"/>
</dbReference>
<evidence type="ECO:0000259" key="3">
    <source>
        <dbReference type="SMART" id="SM00644"/>
    </source>
</evidence>
<feature type="domain" description="N-acetylmuramoyl-L-alanine amidase" evidence="3">
    <location>
        <begin position="22"/>
        <end position="152"/>
    </location>
</feature>
<dbReference type="Gene3D" id="3.40.80.10">
    <property type="entry name" value="Peptidoglycan recognition protein-like"/>
    <property type="match status" value="1"/>
</dbReference>
<dbReference type="InterPro" id="IPR002502">
    <property type="entry name" value="Amidase_domain"/>
</dbReference>
<evidence type="ECO:0000256" key="1">
    <source>
        <dbReference type="ARBA" id="ARBA00007553"/>
    </source>
</evidence>
<dbReference type="KEGG" id="sfi:SFUL_5505"/>
<dbReference type="PANTHER" id="PTHR11022:SF41">
    <property type="entry name" value="PEPTIDOGLYCAN-RECOGNITION PROTEIN LC-RELATED"/>
    <property type="match status" value="1"/>
</dbReference>
<dbReference type="GO" id="GO:0009253">
    <property type="term" value="P:peptidoglycan catabolic process"/>
    <property type="evidence" value="ECO:0007669"/>
    <property type="project" value="InterPro"/>
</dbReference>
<dbReference type="InterPro" id="IPR006619">
    <property type="entry name" value="PGRP_domain_met/bac"/>
</dbReference>
<protein>
    <submittedName>
        <fullName evidence="5">Pglyrp1 protein</fullName>
    </submittedName>
</protein>
<dbReference type="InterPro" id="IPR015510">
    <property type="entry name" value="PGRP"/>
</dbReference>
<dbReference type="PANTHER" id="PTHR11022">
    <property type="entry name" value="PEPTIDOGLYCAN RECOGNITION PROTEIN"/>
    <property type="match status" value="1"/>
</dbReference>
<reference evidence="5 6" key="1">
    <citation type="submission" date="2013-04" db="EMBL/GenBank/DDBJ databases">
        <title>Complete genome sequence of Streptomyces fulvissimus.</title>
        <authorList>
            <person name="Myronovskyi M."/>
            <person name="Tokovenko B."/>
            <person name="Manderscheid N."/>
            <person name="Petzke L."/>
            <person name="Luzhetskyy A."/>
        </authorList>
    </citation>
    <scope>NUCLEOTIDE SEQUENCE [LARGE SCALE GENOMIC DNA]</scope>
    <source>
        <strain evidence="5 6">DSM 40593</strain>
    </source>
</reference>
<feature type="region of interest" description="Disordered" evidence="2">
    <location>
        <begin position="167"/>
        <end position="202"/>
    </location>
</feature>
<evidence type="ECO:0000259" key="4">
    <source>
        <dbReference type="SMART" id="SM00701"/>
    </source>
</evidence>
<dbReference type="SMART" id="SM00701">
    <property type="entry name" value="PGRP"/>
    <property type="match status" value="1"/>
</dbReference>
<dbReference type="RefSeq" id="WP_015611696.1">
    <property type="nucleotide sequence ID" value="NC_021177.1"/>
</dbReference>